<keyword evidence="3" id="KW-1185">Reference proteome</keyword>
<feature type="domain" description="Berberine/berberine-like" evidence="1">
    <location>
        <begin position="187"/>
        <end position="223"/>
    </location>
</feature>
<dbReference type="Gene3D" id="3.40.462.20">
    <property type="match status" value="1"/>
</dbReference>
<organism evidence="2 3">
    <name type="scientific">Paramarasmius palmivorus</name>
    <dbReference type="NCBI Taxonomy" id="297713"/>
    <lineage>
        <taxon>Eukaryota</taxon>
        <taxon>Fungi</taxon>
        <taxon>Dikarya</taxon>
        <taxon>Basidiomycota</taxon>
        <taxon>Agaricomycotina</taxon>
        <taxon>Agaricomycetes</taxon>
        <taxon>Agaricomycetidae</taxon>
        <taxon>Agaricales</taxon>
        <taxon>Marasmiineae</taxon>
        <taxon>Marasmiaceae</taxon>
        <taxon>Paramarasmius</taxon>
    </lineage>
</organism>
<dbReference type="Gene3D" id="3.30.465.10">
    <property type="match status" value="1"/>
</dbReference>
<dbReference type="Pfam" id="PF08031">
    <property type="entry name" value="BBE"/>
    <property type="match status" value="1"/>
</dbReference>
<dbReference type="InterPro" id="IPR012951">
    <property type="entry name" value="BBE"/>
</dbReference>
<reference evidence="2 3" key="1">
    <citation type="submission" date="2024-01" db="EMBL/GenBank/DDBJ databases">
        <title>A draft genome for a cacao thread blight-causing isolate of Paramarasmius palmivorus.</title>
        <authorList>
            <person name="Baruah I.K."/>
            <person name="Bukari Y."/>
            <person name="Amoako-Attah I."/>
            <person name="Meinhardt L.W."/>
            <person name="Bailey B.A."/>
            <person name="Cohen S.P."/>
        </authorList>
    </citation>
    <scope>NUCLEOTIDE SEQUENCE [LARGE SCALE GENOMIC DNA]</scope>
    <source>
        <strain evidence="2 3">GH-12</strain>
    </source>
</reference>
<dbReference type="GO" id="GO:0016491">
    <property type="term" value="F:oxidoreductase activity"/>
    <property type="evidence" value="ECO:0007669"/>
    <property type="project" value="InterPro"/>
</dbReference>
<dbReference type="EMBL" id="JAYKXP010000007">
    <property type="protein sequence ID" value="KAK7056430.1"/>
    <property type="molecule type" value="Genomic_DNA"/>
</dbReference>
<proteinExistence type="predicted"/>
<evidence type="ECO:0000259" key="1">
    <source>
        <dbReference type="Pfam" id="PF08031"/>
    </source>
</evidence>
<accession>A0AAW0DXD8</accession>
<dbReference type="AlphaFoldDB" id="A0AAW0DXD8"/>
<name>A0AAW0DXD8_9AGAR</name>
<gene>
    <name evidence="2" type="ORF">VNI00_002985</name>
</gene>
<dbReference type="GO" id="GO:0050660">
    <property type="term" value="F:flavin adenine dinucleotide binding"/>
    <property type="evidence" value="ECO:0007669"/>
    <property type="project" value="InterPro"/>
</dbReference>
<dbReference type="InterPro" id="IPR016169">
    <property type="entry name" value="FAD-bd_PCMH_sub2"/>
</dbReference>
<protein>
    <recommendedName>
        <fullName evidence="1">Berberine/berberine-like domain-containing protein</fullName>
    </recommendedName>
</protein>
<sequence length="243" mass="27246">MAANGLRWGGEGWGGIATSQIAIYINPKLNKEEATKSMTPLIEFGKRIKKEHGEKAAIVSITEYPSWAAYFEWFANANVAAAGLSLALGSRLINKENFETPAKQEALVSALLDASKLTPRLIIHSSTPFSYTPVEETSVTEAWRSSLYHITLISSWNWNATVEEKRKSYADVTKSVSYLKAVTPNAAYLNEADVYESNHEVTFWGSNYQKLLQIKEKYDPDHLLDCWQCVGWKPSSSMFSCYL</sequence>
<comment type="caution">
    <text evidence="2">The sequence shown here is derived from an EMBL/GenBank/DDBJ whole genome shotgun (WGS) entry which is preliminary data.</text>
</comment>
<dbReference type="Proteomes" id="UP001383192">
    <property type="component" value="Unassembled WGS sequence"/>
</dbReference>
<evidence type="ECO:0000313" key="3">
    <source>
        <dbReference type="Proteomes" id="UP001383192"/>
    </source>
</evidence>
<evidence type="ECO:0000313" key="2">
    <source>
        <dbReference type="EMBL" id="KAK7056430.1"/>
    </source>
</evidence>